<reference evidence="1" key="1">
    <citation type="journal article" date="2013" name="BMC Genomics">
        <title>Unscrambling butterfly oogenesis.</title>
        <authorList>
            <person name="Carter J.M."/>
            <person name="Baker S.C."/>
            <person name="Pink R."/>
            <person name="Carter D.R."/>
            <person name="Collins A."/>
            <person name="Tomlin J."/>
            <person name="Gibbs M."/>
            <person name="Breuker C.J."/>
        </authorList>
    </citation>
    <scope>NUCLEOTIDE SEQUENCE</scope>
    <source>
        <tissue evidence="1">Ovary</tissue>
    </source>
</reference>
<evidence type="ECO:0000313" key="1">
    <source>
        <dbReference type="EMBL" id="JAA80029.1"/>
    </source>
</evidence>
<organism evidence="1">
    <name type="scientific">Pararge aegeria</name>
    <name type="common">speckled wood butterfly</name>
    <dbReference type="NCBI Taxonomy" id="116150"/>
    <lineage>
        <taxon>Eukaryota</taxon>
        <taxon>Metazoa</taxon>
        <taxon>Ecdysozoa</taxon>
        <taxon>Arthropoda</taxon>
        <taxon>Hexapoda</taxon>
        <taxon>Insecta</taxon>
        <taxon>Pterygota</taxon>
        <taxon>Neoptera</taxon>
        <taxon>Endopterygota</taxon>
        <taxon>Lepidoptera</taxon>
        <taxon>Glossata</taxon>
        <taxon>Ditrysia</taxon>
        <taxon>Papilionoidea</taxon>
        <taxon>Nymphalidae</taxon>
        <taxon>Satyrinae</taxon>
        <taxon>Satyrini</taxon>
        <taxon>Parargina</taxon>
        <taxon>Pararge</taxon>
    </lineage>
</organism>
<name>S4NSI4_9NEOP</name>
<protein>
    <submittedName>
        <fullName evidence="1">Uncharacterized protein</fullName>
    </submittedName>
</protein>
<accession>S4NSI4</accession>
<proteinExistence type="predicted"/>
<sequence>MIDAAVTFRNSRIYMNICYAPRRAGKLLSGSGIRCANYTVPILLLFTDNSRLGCIFTHPNKITLRLTLIYMLTRTKATCVTTFWDFSSCCFWRYCKPTRAYTLNHCFPSS</sequence>
<reference evidence="1" key="2">
    <citation type="submission" date="2013-05" db="EMBL/GenBank/DDBJ databases">
        <authorList>
            <person name="Carter J.-M."/>
            <person name="Baker S.C."/>
            <person name="Pink R."/>
            <person name="Carter D.R.F."/>
            <person name="Collins A."/>
            <person name="Tomlin J."/>
            <person name="Gibbs M."/>
            <person name="Breuker C.J."/>
        </authorList>
    </citation>
    <scope>NUCLEOTIDE SEQUENCE</scope>
    <source>
        <tissue evidence="1">Ovary</tissue>
    </source>
</reference>
<dbReference type="EMBL" id="GAIX01012531">
    <property type="protein sequence ID" value="JAA80029.1"/>
    <property type="molecule type" value="Transcribed_RNA"/>
</dbReference>
<dbReference type="AlphaFoldDB" id="S4NSI4"/>